<sequence>MKKLYGTMFVTALFSSATVFAQDAPAKKFFIGGTAGFSSVKNEVVYNTSPAGTPPNFVVSEGSSTNTFNIAPEFGFYIKENVALGIKLGYSHTGGKNLQSSNSYVAAPFVRFNIPIGKSRFSVYNDLGLAVGYSATNEHLADGQPADAKTLNLGAFYEPGLQFRLKNNINLLATLGNLFNYEYHSKQVKPELDPTKKATSSGHFVGINNDFFAFNSFRIGVNFLF</sequence>
<dbReference type="InterPro" id="IPR027385">
    <property type="entry name" value="Beta-barrel_OMP"/>
</dbReference>
<dbReference type="SUPFAM" id="SSF56925">
    <property type="entry name" value="OMPA-like"/>
    <property type="match status" value="1"/>
</dbReference>
<feature type="domain" description="Outer membrane protein beta-barrel" evidence="3">
    <location>
        <begin position="10"/>
        <end position="222"/>
    </location>
</feature>
<evidence type="ECO:0000259" key="3">
    <source>
        <dbReference type="Pfam" id="PF13505"/>
    </source>
</evidence>
<feature type="signal peptide" evidence="2">
    <location>
        <begin position="1"/>
        <end position="21"/>
    </location>
</feature>
<feature type="chain" id="PRO_5009935608" description="Outer membrane protein beta-barrel domain-containing protein" evidence="2">
    <location>
        <begin position="22"/>
        <end position="225"/>
    </location>
</feature>
<dbReference type="Pfam" id="PF13505">
    <property type="entry name" value="OMP_b-brl"/>
    <property type="match status" value="1"/>
</dbReference>
<dbReference type="Proteomes" id="UP000185003">
    <property type="component" value="Unassembled WGS sequence"/>
</dbReference>
<dbReference type="OrthoDB" id="952167at2"/>
<organism evidence="4 5">
    <name type="scientific">Chitinophaga niabensis</name>
    <dbReference type="NCBI Taxonomy" id="536979"/>
    <lineage>
        <taxon>Bacteria</taxon>
        <taxon>Pseudomonadati</taxon>
        <taxon>Bacteroidota</taxon>
        <taxon>Chitinophagia</taxon>
        <taxon>Chitinophagales</taxon>
        <taxon>Chitinophagaceae</taxon>
        <taxon>Chitinophaga</taxon>
    </lineage>
</organism>
<evidence type="ECO:0000256" key="1">
    <source>
        <dbReference type="ARBA" id="ARBA00022729"/>
    </source>
</evidence>
<evidence type="ECO:0000313" key="4">
    <source>
        <dbReference type="EMBL" id="SIN79061.1"/>
    </source>
</evidence>
<evidence type="ECO:0000256" key="2">
    <source>
        <dbReference type="SAM" id="SignalP"/>
    </source>
</evidence>
<proteinExistence type="predicted"/>
<name>A0A1N6E7W8_9BACT</name>
<evidence type="ECO:0000313" key="5">
    <source>
        <dbReference type="Proteomes" id="UP000185003"/>
    </source>
</evidence>
<protein>
    <recommendedName>
        <fullName evidence="3">Outer membrane protein beta-barrel domain-containing protein</fullName>
    </recommendedName>
</protein>
<reference evidence="4 5" key="1">
    <citation type="submission" date="2016-11" db="EMBL/GenBank/DDBJ databases">
        <authorList>
            <person name="Jaros S."/>
            <person name="Januszkiewicz K."/>
            <person name="Wedrychowicz H."/>
        </authorList>
    </citation>
    <scope>NUCLEOTIDE SEQUENCE [LARGE SCALE GENOMIC DNA]</scope>
    <source>
        <strain evidence="4 5">DSM 24787</strain>
    </source>
</reference>
<dbReference type="AlphaFoldDB" id="A0A1N6E7W8"/>
<dbReference type="InterPro" id="IPR011250">
    <property type="entry name" value="OMP/PagP_B-barrel"/>
</dbReference>
<gene>
    <name evidence="4" type="ORF">SAMN04488055_1371</name>
</gene>
<dbReference type="EMBL" id="FSRA01000001">
    <property type="protein sequence ID" value="SIN79061.1"/>
    <property type="molecule type" value="Genomic_DNA"/>
</dbReference>
<keyword evidence="1 2" id="KW-0732">Signal</keyword>
<dbReference type="RefSeq" id="WP_074238518.1">
    <property type="nucleotide sequence ID" value="NZ_FSRA01000001.1"/>
</dbReference>
<dbReference type="STRING" id="536979.SAMN04488055_1371"/>
<accession>A0A1N6E7W8</accession>
<keyword evidence="5" id="KW-1185">Reference proteome</keyword>